<organism evidence="1 2">
    <name type="scientific">Melaminivora suipulveris</name>
    <dbReference type="NCBI Taxonomy" id="2109913"/>
    <lineage>
        <taxon>Bacteria</taxon>
        <taxon>Pseudomonadati</taxon>
        <taxon>Pseudomonadota</taxon>
        <taxon>Betaproteobacteria</taxon>
        <taxon>Burkholderiales</taxon>
        <taxon>Comamonadaceae</taxon>
        <taxon>Melaminivora</taxon>
    </lineage>
</organism>
<evidence type="ECO:0000313" key="1">
    <source>
        <dbReference type="EMBL" id="AVO50598.1"/>
    </source>
</evidence>
<proteinExistence type="predicted"/>
<dbReference type="Proteomes" id="UP000237925">
    <property type="component" value="Chromosome"/>
</dbReference>
<evidence type="ECO:0000313" key="2">
    <source>
        <dbReference type="Proteomes" id="UP000237925"/>
    </source>
</evidence>
<dbReference type="InterPro" id="IPR011051">
    <property type="entry name" value="RmlC_Cupin_sf"/>
</dbReference>
<dbReference type="RefSeq" id="WP_106685049.1">
    <property type="nucleotide sequence ID" value="NZ_CP027667.1"/>
</dbReference>
<accession>A0A2R3QFP3</accession>
<dbReference type="PANTHER" id="PTHR37943">
    <property type="entry name" value="PROTEIN VES"/>
    <property type="match status" value="1"/>
</dbReference>
<dbReference type="SUPFAM" id="SSF51182">
    <property type="entry name" value="RmlC-like cupins"/>
    <property type="match status" value="1"/>
</dbReference>
<gene>
    <name evidence="1" type="ORF">C6568_16165</name>
</gene>
<dbReference type="PANTHER" id="PTHR37943:SF1">
    <property type="entry name" value="PROTEIN VES"/>
    <property type="match status" value="1"/>
</dbReference>
<name>A0A2R3QFP3_9BURK</name>
<dbReference type="EMBL" id="CP027667">
    <property type="protein sequence ID" value="AVO50598.1"/>
    <property type="molecule type" value="Genomic_DNA"/>
</dbReference>
<dbReference type="CDD" id="cd20293">
    <property type="entry name" value="cupin_HutD_N"/>
    <property type="match status" value="1"/>
</dbReference>
<dbReference type="OrthoDB" id="9800082at2"/>
<dbReference type="Pfam" id="PF05962">
    <property type="entry name" value="HutD"/>
    <property type="match status" value="1"/>
</dbReference>
<keyword evidence="2" id="KW-1185">Reference proteome</keyword>
<dbReference type="Gene3D" id="2.60.120.10">
    <property type="entry name" value="Jelly Rolls"/>
    <property type="match status" value="1"/>
</dbReference>
<sequence>MQRFDLRTITPTPWKNGGGSTRELACWPQGAGLEDFGWRVSAARIERAGPFSAFAGVDRQIMLLTGDGVHLRGAGIDHCLDQPWQPFAFAGEVPVQCELLGGASMDFNLMLRRGAWRGNVAVVHDQPVSASGHAAGLCLVLRGAWRANAGAVLSEGQGLWWSEPCALVMQPASSQGCTLAWVSLEMAE</sequence>
<protein>
    <submittedName>
        <fullName evidence="1">Histidine utilization protein HutD</fullName>
    </submittedName>
</protein>
<reference evidence="1 2" key="1">
    <citation type="submission" date="2018-03" db="EMBL/GenBank/DDBJ databases">
        <title>Genome sequencing of Melaminivora sp.</title>
        <authorList>
            <person name="Kim S.-J."/>
            <person name="Heo J."/>
            <person name="Ahn J.-H."/>
            <person name="Kwon S.-W."/>
        </authorList>
    </citation>
    <scope>NUCLEOTIDE SEQUENCE [LARGE SCALE GENOMIC DNA]</scope>
    <source>
        <strain evidence="1 2">SC2-9</strain>
    </source>
</reference>
<dbReference type="AlphaFoldDB" id="A0A2R3QFP3"/>
<dbReference type="KEGG" id="mela:C6568_16165"/>
<dbReference type="InterPro" id="IPR014710">
    <property type="entry name" value="RmlC-like_jellyroll"/>
</dbReference>
<dbReference type="InterPro" id="IPR010282">
    <property type="entry name" value="Uncharacterised_HutD/Ves"/>
</dbReference>